<gene>
    <name evidence="5" type="ORF">ACFSUL_07685</name>
</gene>
<keyword evidence="2 3" id="KW-0067">ATP-binding</keyword>
<dbReference type="PANTHER" id="PTHR22683">
    <property type="entry name" value="SPORULATION PROTEIN RELATED"/>
    <property type="match status" value="1"/>
</dbReference>
<accession>A0ABW5RPL6</accession>
<name>A0ABW5RPL6_9BACI</name>
<sequence length="436" mass="49610">MIFEILTSSLMGGLALKAHLAKNGVGNDSKKLNKIFALSDLNVKDGKETLTTQLIKKRDFEWGIEYRYRIPLGRSFEDYKNKLKTIEAGINRRNVTIQLKDLRELKIDKNIIDNIKTLYQKKLTHNKEIELSYDGMLIVRAYNNSLPKLVDYQQGKEWKVSFGIAREKNQSVFHDFEKIPHLALGGATKYGKSNLINSIIVSLIKQQSDNVKLHLIDLKGGVELCDYENINQTVSIAYEPEEALTTLINAYKSMRDMQKKLREMGKKNVQEADIKDRHFIIIDEVGELNPSEAIDKEERELKQLCQRYMSQISRLGAGLGFRLILATQYPTGDVIPRQCKQNSDGKLCFRVQSGTASRVVLDEDGAENLPEIKGRAIYQSADKRIIVQTPLITPETIQQTIKPHIKKVKEGLISETVKRETRKNIAVFETTGLSQS</sequence>
<evidence type="ECO:0000313" key="6">
    <source>
        <dbReference type="Proteomes" id="UP001597506"/>
    </source>
</evidence>
<dbReference type="EMBL" id="JBHUMF010000015">
    <property type="protein sequence ID" value="MFD2680637.1"/>
    <property type="molecule type" value="Genomic_DNA"/>
</dbReference>
<dbReference type="SUPFAM" id="SSF52540">
    <property type="entry name" value="P-loop containing nucleoside triphosphate hydrolases"/>
    <property type="match status" value="1"/>
</dbReference>
<dbReference type="PROSITE" id="PS50901">
    <property type="entry name" value="FTSK"/>
    <property type="match status" value="1"/>
</dbReference>
<evidence type="ECO:0000256" key="2">
    <source>
        <dbReference type="ARBA" id="ARBA00022840"/>
    </source>
</evidence>
<feature type="binding site" evidence="3">
    <location>
        <begin position="186"/>
        <end position="193"/>
    </location>
    <ligand>
        <name>ATP</name>
        <dbReference type="ChEBI" id="CHEBI:30616"/>
    </ligand>
</feature>
<proteinExistence type="predicted"/>
<comment type="caution">
    <text evidence="5">The sequence shown here is derived from an EMBL/GenBank/DDBJ whole genome shotgun (WGS) entry which is preliminary data.</text>
</comment>
<dbReference type="InterPro" id="IPR002543">
    <property type="entry name" value="FtsK_dom"/>
</dbReference>
<evidence type="ECO:0000313" key="5">
    <source>
        <dbReference type="EMBL" id="MFD2680637.1"/>
    </source>
</evidence>
<dbReference type="RefSeq" id="WP_377934186.1">
    <property type="nucleotide sequence ID" value="NZ_JBHUMF010000015.1"/>
</dbReference>
<dbReference type="Proteomes" id="UP001597506">
    <property type="component" value="Unassembled WGS sequence"/>
</dbReference>
<dbReference type="Pfam" id="PF01580">
    <property type="entry name" value="FtsK_SpoIIIE"/>
    <property type="match status" value="1"/>
</dbReference>
<evidence type="ECO:0000256" key="3">
    <source>
        <dbReference type="PROSITE-ProRule" id="PRU00289"/>
    </source>
</evidence>
<protein>
    <submittedName>
        <fullName evidence="5">FtsK/SpoIIIE domain-containing protein</fullName>
    </submittedName>
</protein>
<keyword evidence="6" id="KW-1185">Reference proteome</keyword>
<reference evidence="6" key="1">
    <citation type="journal article" date="2019" name="Int. J. Syst. Evol. Microbiol.">
        <title>The Global Catalogue of Microorganisms (GCM) 10K type strain sequencing project: providing services to taxonomists for standard genome sequencing and annotation.</title>
        <authorList>
            <consortium name="The Broad Institute Genomics Platform"/>
            <consortium name="The Broad Institute Genome Sequencing Center for Infectious Disease"/>
            <person name="Wu L."/>
            <person name="Ma J."/>
        </authorList>
    </citation>
    <scope>NUCLEOTIDE SEQUENCE [LARGE SCALE GENOMIC DNA]</scope>
    <source>
        <strain evidence="6">KCTC 3913</strain>
    </source>
</reference>
<dbReference type="Gene3D" id="3.40.50.300">
    <property type="entry name" value="P-loop containing nucleotide triphosphate hydrolases"/>
    <property type="match status" value="1"/>
</dbReference>
<feature type="domain" description="FtsK" evidence="4">
    <location>
        <begin position="169"/>
        <end position="358"/>
    </location>
</feature>
<keyword evidence="1 3" id="KW-0547">Nucleotide-binding</keyword>
<dbReference type="InterPro" id="IPR027417">
    <property type="entry name" value="P-loop_NTPase"/>
</dbReference>
<evidence type="ECO:0000256" key="1">
    <source>
        <dbReference type="ARBA" id="ARBA00022741"/>
    </source>
</evidence>
<organism evidence="5 6">
    <name type="scientific">Bacillus seohaeanensis</name>
    <dbReference type="NCBI Taxonomy" id="284580"/>
    <lineage>
        <taxon>Bacteria</taxon>
        <taxon>Bacillati</taxon>
        <taxon>Bacillota</taxon>
        <taxon>Bacilli</taxon>
        <taxon>Bacillales</taxon>
        <taxon>Bacillaceae</taxon>
        <taxon>Bacillus</taxon>
    </lineage>
</organism>
<evidence type="ECO:0000259" key="4">
    <source>
        <dbReference type="PROSITE" id="PS50901"/>
    </source>
</evidence>
<dbReference type="PANTHER" id="PTHR22683:SF1">
    <property type="entry name" value="TYPE VII SECRETION SYSTEM PROTEIN ESSC"/>
    <property type="match status" value="1"/>
</dbReference>
<dbReference type="InterPro" id="IPR050206">
    <property type="entry name" value="FtsK/SpoIIIE/SftA"/>
</dbReference>